<gene>
    <name evidence="2" type="ORF">Kpho02_58670</name>
</gene>
<dbReference type="AlphaFoldDB" id="A0A9W6QEV1"/>
<sequence length="132" mass="13783">MRAWARPRLRRAERAAAADRPVPLMVGDPGDLPERGPGRFADRSGRSGERPVTGPDRWSNTSASTAASVPGVCVAAPRRAGHAADLGPERRRRTGRSADACAADPKERGGLPGAHDTGRAAPVHLPKGALCP</sequence>
<feature type="region of interest" description="Disordered" evidence="1">
    <location>
        <begin position="80"/>
        <end position="132"/>
    </location>
</feature>
<protein>
    <submittedName>
        <fullName evidence="2">Uncharacterized protein</fullName>
    </submittedName>
</protein>
<feature type="compositionally biased region" description="Basic and acidic residues" evidence="1">
    <location>
        <begin position="32"/>
        <end position="49"/>
    </location>
</feature>
<accession>A0A9W6QEV1</accession>
<reference evidence="2" key="1">
    <citation type="submission" date="2023-02" db="EMBL/GenBank/DDBJ databases">
        <title>Kitasatospora phosalacinea NBRC 14627.</title>
        <authorList>
            <person name="Ichikawa N."/>
            <person name="Sato H."/>
            <person name="Tonouchi N."/>
        </authorList>
    </citation>
    <scope>NUCLEOTIDE SEQUENCE</scope>
    <source>
        <strain evidence="2">NBRC 14627</strain>
    </source>
</reference>
<comment type="caution">
    <text evidence="2">The sequence shown here is derived from an EMBL/GenBank/DDBJ whole genome shotgun (WGS) entry which is preliminary data.</text>
</comment>
<dbReference type="EMBL" id="BSSA01000026">
    <property type="protein sequence ID" value="GLW73568.1"/>
    <property type="molecule type" value="Genomic_DNA"/>
</dbReference>
<dbReference type="Proteomes" id="UP001165041">
    <property type="component" value="Unassembled WGS sequence"/>
</dbReference>
<feature type="region of interest" description="Disordered" evidence="1">
    <location>
        <begin position="1"/>
        <end position="64"/>
    </location>
</feature>
<proteinExistence type="predicted"/>
<evidence type="ECO:0000313" key="2">
    <source>
        <dbReference type="EMBL" id="GLW73568.1"/>
    </source>
</evidence>
<organism evidence="2 3">
    <name type="scientific">Kitasatospora phosalacinea</name>
    <dbReference type="NCBI Taxonomy" id="2065"/>
    <lineage>
        <taxon>Bacteria</taxon>
        <taxon>Bacillati</taxon>
        <taxon>Actinomycetota</taxon>
        <taxon>Actinomycetes</taxon>
        <taxon>Kitasatosporales</taxon>
        <taxon>Streptomycetaceae</taxon>
        <taxon>Kitasatospora</taxon>
    </lineage>
</organism>
<evidence type="ECO:0000313" key="3">
    <source>
        <dbReference type="Proteomes" id="UP001165041"/>
    </source>
</evidence>
<evidence type="ECO:0000256" key="1">
    <source>
        <dbReference type="SAM" id="MobiDB-lite"/>
    </source>
</evidence>
<name>A0A9W6QEV1_9ACTN</name>